<evidence type="ECO:0000313" key="3">
    <source>
        <dbReference type="Proteomes" id="UP000817854"/>
    </source>
</evidence>
<dbReference type="EMBL" id="VEVQ02000005">
    <property type="protein sequence ID" value="NHN25799.1"/>
    <property type="molecule type" value="Genomic_DNA"/>
</dbReference>
<keyword evidence="2" id="KW-0378">Hydrolase</keyword>
<name>A0ABX0IPP7_9FLAO</name>
<dbReference type="SMART" id="SM00479">
    <property type="entry name" value="EXOIII"/>
    <property type="match status" value="1"/>
</dbReference>
<sequence>MKWPFKNIIKEYPSFWIEYLAYFNIKTNPKRYVVFDCETTGLDIKEDRILSIGAVAIVNNKIVVNDYYEVFISQTVFKATSVHIHGILKDGNEEKLTEREAIITFLNFIKSATLIGHHISFDIEIINEALNRLDAGRLKNQYMDTDIMYQKLKHFPDEQHTSLDELCDVFKIRKTDRHTSSGDAYLTALLFLKLKRKLDI</sequence>
<proteinExistence type="predicted"/>
<dbReference type="InterPro" id="IPR013520">
    <property type="entry name" value="Ribonucl_H"/>
</dbReference>
<dbReference type="RefSeq" id="WP_140962141.1">
    <property type="nucleotide sequence ID" value="NZ_VEVQ02000005.1"/>
</dbReference>
<dbReference type="PANTHER" id="PTHR30231:SF41">
    <property type="entry name" value="DNA POLYMERASE III SUBUNIT EPSILON"/>
    <property type="match status" value="1"/>
</dbReference>
<reference evidence="2" key="1">
    <citation type="submission" date="2019-05" db="EMBL/GenBank/DDBJ databases">
        <authorList>
            <person name="Lianzixin W."/>
        </authorList>
    </citation>
    <scope>NUCLEOTIDE SEQUENCE</scope>
    <source>
        <strain evidence="2">EC11</strain>
    </source>
</reference>
<dbReference type="SUPFAM" id="SSF53098">
    <property type="entry name" value="Ribonuclease H-like"/>
    <property type="match status" value="1"/>
</dbReference>
<evidence type="ECO:0000259" key="1">
    <source>
        <dbReference type="SMART" id="SM00479"/>
    </source>
</evidence>
<dbReference type="Proteomes" id="UP000817854">
    <property type="component" value="Unassembled WGS sequence"/>
</dbReference>
<reference evidence="2" key="2">
    <citation type="submission" date="2020-02" db="EMBL/GenBank/DDBJ databases">
        <title>Flavobacterium profundi sp. nov., isolated from a deep-sea seamount.</title>
        <authorList>
            <person name="Zhang D.-C."/>
        </authorList>
    </citation>
    <scope>NUCLEOTIDE SEQUENCE</scope>
    <source>
        <strain evidence="2">EC11</strain>
    </source>
</reference>
<keyword evidence="2" id="KW-0540">Nuclease</keyword>
<dbReference type="CDD" id="cd06127">
    <property type="entry name" value="DEDDh"/>
    <property type="match status" value="1"/>
</dbReference>
<keyword evidence="3" id="KW-1185">Reference proteome</keyword>
<gene>
    <name evidence="2" type="ORF">FIA58_008945</name>
</gene>
<keyword evidence="2" id="KW-0269">Exonuclease</keyword>
<protein>
    <submittedName>
        <fullName evidence="2">3'-5' exonuclease</fullName>
    </submittedName>
</protein>
<evidence type="ECO:0000313" key="2">
    <source>
        <dbReference type="EMBL" id="NHN25799.1"/>
    </source>
</evidence>
<accession>A0ABX0IPP7</accession>
<comment type="caution">
    <text evidence="2">The sequence shown here is derived from an EMBL/GenBank/DDBJ whole genome shotgun (WGS) entry which is preliminary data.</text>
</comment>
<dbReference type="GO" id="GO:0004527">
    <property type="term" value="F:exonuclease activity"/>
    <property type="evidence" value="ECO:0007669"/>
    <property type="project" value="UniProtKB-KW"/>
</dbReference>
<feature type="domain" description="Exonuclease" evidence="1">
    <location>
        <begin position="31"/>
        <end position="200"/>
    </location>
</feature>
<dbReference type="InterPro" id="IPR006054">
    <property type="entry name" value="DnaQ"/>
</dbReference>
<dbReference type="NCBIfam" id="TIGR00573">
    <property type="entry name" value="dnaq"/>
    <property type="match status" value="1"/>
</dbReference>
<dbReference type="PANTHER" id="PTHR30231">
    <property type="entry name" value="DNA POLYMERASE III SUBUNIT EPSILON"/>
    <property type="match status" value="1"/>
</dbReference>
<dbReference type="InterPro" id="IPR036397">
    <property type="entry name" value="RNaseH_sf"/>
</dbReference>
<organism evidence="2 3">
    <name type="scientific">Flavobacterium jejuense</name>
    <dbReference type="NCBI Taxonomy" id="1544455"/>
    <lineage>
        <taxon>Bacteria</taxon>
        <taxon>Pseudomonadati</taxon>
        <taxon>Bacteroidota</taxon>
        <taxon>Flavobacteriia</taxon>
        <taxon>Flavobacteriales</taxon>
        <taxon>Flavobacteriaceae</taxon>
        <taxon>Flavobacterium</taxon>
    </lineage>
</organism>
<dbReference type="Pfam" id="PF00929">
    <property type="entry name" value="RNase_T"/>
    <property type="match status" value="1"/>
</dbReference>
<dbReference type="InterPro" id="IPR012337">
    <property type="entry name" value="RNaseH-like_sf"/>
</dbReference>
<dbReference type="Gene3D" id="3.30.420.10">
    <property type="entry name" value="Ribonuclease H-like superfamily/Ribonuclease H"/>
    <property type="match status" value="1"/>
</dbReference>